<dbReference type="Proteomes" id="UP000494301">
    <property type="component" value="Unassembled WGS sequence"/>
</dbReference>
<evidence type="ECO:0008006" key="3">
    <source>
        <dbReference type="Google" id="ProtNLM"/>
    </source>
</evidence>
<dbReference type="EMBL" id="CABWIL020000033">
    <property type="protein sequence ID" value="CAB3972558.1"/>
    <property type="molecule type" value="Genomic_DNA"/>
</dbReference>
<gene>
    <name evidence="1" type="ORF">BLA3211_07039</name>
</gene>
<evidence type="ECO:0000313" key="1">
    <source>
        <dbReference type="EMBL" id="CAB3972558.1"/>
    </source>
</evidence>
<reference evidence="1 2" key="1">
    <citation type="submission" date="2020-04" db="EMBL/GenBank/DDBJ databases">
        <authorList>
            <person name="Depoorter E."/>
        </authorList>
    </citation>
    <scope>NUCLEOTIDE SEQUENCE [LARGE SCALE GENOMIC DNA]</scope>
    <source>
        <strain evidence="1 2">BCC0217</strain>
    </source>
</reference>
<dbReference type="RefSeq" id="WP_164462725.1">
    <property type="nucleotide sequence ID" value="NZ_CABVQF010000013.1"/>
</dbReference>
<dbReference type="AlphaFoldDB" id="A0A6J5JMI7"/>
<proteinExistence type="predicted"/>
<name>A0A6J5JMI7_9BURK</name>
<accession>A0A6J5JMI7</accession>
<evidence type="ECO:0000313" key="2">
    <source>
        <dbReference type="Proteomes" id="UP000494301"/>
    </source>
</evidence>
<organism evidence="1 2">
    <name type="scientific">Burkholderia aenigmatica</name>
    <dbReference type="NCBI Taxonomy" id="2015348"/>
    <lineage>
        <taxon>Bacteria</taxon>
        <taxon>Pseudomonadati</taxon>
        <taxon>Pseudomonadota</taxon>
        <taxon>Betaproteobacteria</taxon>
        <taxon>Burkholderiales</taxon>
        <taxon>Burkholderiaceae</taxon>
        <taxon>Burkholderia</taxon>
        <taxon>Burkholderia cepacia complex</taxon>
    </lineage>
</organism>
<protein>
    <recommendedName>
        <fullName evidence="3">DUF4123 domain-containing protein</fullName>
    </recommendedName>
</protein>
<sequence>MRAALEPQRWPRQVVSALPRASWAVLQDGPRPWLCLNGACSEALEEDVQAVTKRFDYHWVWRNTVREYGVPGYRHGPLLVPLDEPLYGHAVAHWLRQSAGLILVGPDDGDVLIHHLQRLHVLTASDGLPIGFSLHAARQLEELCEGLPASRLSDLFGPIQRFIWHAGDDQTGEWLFADAPSGDRPQSVMDEPISLTQDEEVALDRASLAWFMRDCAREFRRRFPAYDHPGNEPKLWRHLAHFAGEATDQLALVTERDVRHYMGLRFRYLHEYFAQDAALRDVLLQRQVNGKHRLFDAEARLMERGAST</sequence>